<dbReference type="RefSeq" id="WP_311421861.1">
    <property type="nucleotide sequence ID" value="NZ_JAVREH010000004.1"/>
</dbReference>
<evidence type="ECO:0000256" key="1">
    <source>
        <dbReference type="ARBA" id="ARBA00022679"/>
    </source>
</evidence>
<dbReference type="PANTHER" id="PTHR10434">
    <property type="entry name" value="1-ACYL-SN-GLYCEROL-3-PHOSPHATE ACYLTRANSFERASE"/>
    <property type="match status" value="1"/>
</dbReference>
<evidence type="ECO:0000313" key="4">
    <source>
        <dbReference type="EMBL" id="MDT0260706.1"/>
    </source>
</evidence>
<organism evidence="4 5">
    <name type="scientific">Jatrophihabitans lederbergiae</name>
    <dbReference type="NCBI Taxonomy" id="3075547"/>
    <lineage>
        <taxon>Bacteria</taxon>
        <taxon>Bacillati</taxon>
        <taxon>Actinomycetota</taxon>
        <taxon>Actinomycetes</taxon>
        <taxon>Jatrophihabitantales</taxon>
        <taxon>Jatrophihabitantaceae</taxon>
        <taxon>Jatrophihabitans</taxon>
    </lineage>
</organism>
<accession>A0ABU2J7I1</accession>
<dbReference type="SMART" id="SM00563">
    <property type="entry name" value="PlsC"/>
    <property type="match status" value="1"/>
</dbReference>
<keyword evidence="1" id="KW-0808">Transferase</keyword>
<dbReference type="EMBL" id="JAVREH010000004">
    <property type="protein sequence ID" value="MDT0260706.1"/>
    <property type="molecule type" value="Genomic_DNA"/>
</dbReference>
<evidence type="ECO:0000256" key="2">
    <source>
        <dbReference type="ARBA" id="ARBA00023315"/>
    </source>
</evidence>
<dbReference type="SUPFAM" id="SSF69593">
    <property type="entry name" value="Glycerol-3-phosphate (1)-acyltransferase"/>
    <property type="match status" value="1"/>
</dbReference>
<keyword evidence="5" id="KW-1185">Reference proteome</keyword>
<keyword evidence="2 4" id="KW-0012">Acyltransferase</keyword>
<evidence type="ECO:0000313" key="5">
    <source>
        <dbReference type="Proteomes" id="UP001183176"/>
    </source>
</evidence>
<evidence type="ECO:0000259" key="3">
    <source>
        <dbReference type="SMART" id="SM00563"/>
    </source>
</evidence>
<reference evidence="5" key="1">
    <citation type="submission" date="2023-07" db="EMBL/GenBank/DDBJ databases">
        <title>30 novel species of actinomycetes from the DSMZ collection.</title>
        <authorList>
            <person name="Nouioui I."/>
        </authorList>
    </citation>
    <scope>NUCLEOTIDE SEQUENCE [LARGE SCALE GENOMIC DNA]</scope>
    <source>
        <strain evidence="5">DSM 44399</strain>
    </source>
</reference>
<comment type="caution">
    <text evidence="4">The sequence shown here is derived from an EMBL/GenBank/DDBJ whole genome shotgun (WGS) entry which is preliminary data.</text>
</comment>
<protein>
    <submittedName>
        <fullName evidence="4">Lysophospholipid acyltransferase family protein</fullName>
    </submittedName>
</protein>
<dbReference type="Proteomes" id="UP001183176">
    <property type="component" value="Unassembled WGS sequence"/>
</dbReference>
<feature type="domain" description="Phospholipid/glycerol acyltransferase" evidence="3">
    <location>
        <begin position="34"/>
        <end position="153"/>
    </location>
</feature>
<dbReference type="CDD" id="cd07989">
    <property type="entry name" value="LPLAT_AGPAT-like"/>
    <property type="match status" value="1"/>
</dbReference>
<gene>
    <name evidence="4" type="ORF">RM423_04790</name>
</gene>
<dbReference type="GO" id="GO:0016746">
    <property type="term" value="F:acyltransferase activity"/>
    <property type="evidence" value="ECO:0007669"/>
    <property type="project" value="UniProtKB-KW"/>
</dbReference>
<sequence>MLYRAAELTVSPLLRTYFRPHATGQQHVPRTGPAIIAANHLSAADEVFTPITAGRQVIYFAKAEYFTGSGVRGKVSAWGFREFGHVPVDRSNPRAAASTIDVGVELLAAGKALGIYPEGTRSPDGRLHKFRTGVARLALRSGAPVVPVGLVGTQHVLATGDPRWHREPVEVHYGSALDFSGRPEDERSARVLREVTETIREAVQRLSGQEYVDAYGSSVKAAE</sequence>
<dbReference type="PANTHER" id="PTHR10434:SF11">
    <property type="entry name" value="1-ACYL-SN-GLYCEROL-3-PHOSPHATE ACYLTRANSFERASE"/>
    <property type="match status" value="1"/>
</dbReference>
<dbReference type="Pfam" id="PF01553">
    <property type="entry name" value="Acyltransferase"/>
    <property type="match status" value="1"/>
</dbReference>
<dbReference type="InterPro" id="IPR002123">
    <property type="entry name" value="Plipid/glycerol_acylTrfase"/>
</dbReference>
<name>A0ABU2J7I1_9ACTN</name>
<proteinExistence type="predicted"/>